<evidence type="ECO:0008006" key="4">
    <source>
        <dbReference type="Google" id="ProtNLM"/>
    </source>
</evidence>
<name>A0AAE4Z7N7_9BACT</name>
<dbReference type="EMBL" id="JAACAK010000047">
    <property type="protein sequence ID" value="NIR74734.1"/>
    <property type="molecule type" value="Genomic_DNA"/>
</dbReference>
<comment type="caution">
    <text evidence="2">The sequence shown here is derived from an EMBL/GenBank/DDBJ whole genome shotgun (WGS) entry which is preliminary data.</text>
</comment>
<evidence type="ECO:0000256" key="1">
    <source>
        <dbReference type="SAM" id="MobiDB-lite"/>
    </source>
</evidence>
<feature type="region of interest" description="Disordered" evidence="1">
    <location>
        <begin position="27"/>
        <end position="79"/>
    </location>
</feature>
<dbReference type="AlphaFoldDB" id="A0AAE4Z7N7"/>
<dbReference type="Proteomes" id="UP000702544">
    <property type="component" value="Unassembled WGS sequence"/>
</dbReference>
<gene>
    <name evidence="2" type="ORF">GWO12_06430</name>
</gene>
<reference evidence="2 3" key="1">
    <citation type="submission" date="2020-01" db="EMBL/GenBank/DDBJ databases">
        <title>Genomes assembled from Gulf of Kutch pelagic sediment metagenomes.</title>
        <authorList>
            <person name="Chandrashekar M."/>
            <person name="Mahajan M.S."/>
            <person name="Dave K.J."/>
            <person name="Vatsa P."/>
            <person name="Nathani N.M."/>
        </authorList>
    </citation>
    <scope>NUCLEOTIDE SEQUENCE [LARGE SCALE GENOMIC DNA]</scope>
    <source>
        <strain evidence="2">KS3-K002</strain>
    </source>
</reference>
<protein>
    <recommendedName>
        <fullName evidence="4">Carboxypeptidase regulatory-like domain-containing protein</fullName>
    </recommendedName>
</protein>
<evidence type="ECO:0000313" key="3">
    <source>
        <dbReference type="Proteomes" id="UP000702544"/>
    </source>
</evidence>
<dbReference type="PROSITE" id="PS51257">
    <property type="entry name" value="PROKAR_LIPOPROTEIN"/>
    <property type="match status" value="1"/>
</dbReference>
<proteinExistence type="predicted"/>
<organism evidence="2 3">
    <name type="scientific">Candidatus Kutchimonas denitrificans</name>
    <dbReference type="NCBI Taxonomy" id="3056748"/>
    <lineage>
        <taxon>Bacteria</taxon>
        <taxon>Pseudomonadati</taxon>
        <taxon>Gemmatimonadota</taxon>
        <taxon>Gemmatimonadia</taxon>
        <taxon>Candidatus Palauibacterales</taxon>
        <taxon>Candidatus Palauibacteraceae</taxon>
        <taxon>Candidatus Kutchimonas</taxon>
    </lineage>
</organism>
<sequence length="177" mass="18509">MTRIRFASAILTVAILVGCDGEARRRSDEAATGEAPGGESRATVAESAGTADEAMAEGQADMSGEEEETPGPRSAAPGVMGRAMIGPGCPVVEVGVECPGRPYATTLVIRDAESGRVVATVRSDEDGRFQAELTPGEYLLEGEPSELIHAPKAEPVRFEVTPGQLTEVIIHFDSGIR</sequence>
<evidence type="ECO:0000313" key="2">
    <source>
        <dbReference type="EMBL" id="NIR74734.1"/>
    </source>
</evidence>
<accession>A0AAE4Z7N7</accession>